<dbReference type="Proteomes" id="UP001148018">
    <property type="component" value="Unassembled WGS sequence"/>
</dbReference>
<proteinExistence type="predicted"/>
<evidence type="ECO:0000256" key="1">
    <source>
        <dbReference type="SAM" id="MobiDB-lite"/>
    </source>
</evidence>
<accession>A0A9Q0ISY1</accession>
<protein>
    <submittedName>
        <fullName evidence="2">Uncharacterized protein</fullName>
    </submittedName>
</protein>
<sequence>MAELHVVEPSGTSTIEHPEHREVVRGSVRLASPTLLVPPPRNNLPSPGMSSNTTHHQPIGVWVSSQEQPVVPIGTRGKAGIPLGSP</sequence>
<dbReference type="EMBL" id="JANIIK010000040">
    <property type="protein sequence ID" value="KAJ3607946.1"/>
    <property type="molecule type" value="Genomic_DNA"/>
</dbReference>
<feature type="compositionally biased region" description="Polar residues" evidence="1">
    <location>
        <begin position="43"/>
        <end position="56"/>
    </location>
</feature>
<evidence type="ECO:0000313" key="2">
    <source>
        <dbReference type="EMBL" id="KAJ3607946.1"/>
    </source>
</evidence>
<dbReference type="OrthoDB" id="1244179at2759"/>
<comment type="caution">
    <text evidence="2">The sequence shown here is derived from an EMBL/GenBank/DDBJ whole genome shotgun (WGS) entry which is preliminary data.</text>
</comment>
<evidence type="ECO:0000313" key="3">
    <source>
        <dbReference type="Proteomes" id="UP001148018"/>
    </source>
</evidence>
<gene>
    <name evidence="2" type="ORF">NHX12_024997</name>
</gene>
<name>A0A9Q0ISY1_9TELE</name>
<organism evidence="2 3">
    <name type="scientific">Muraenolepis orangiensis</name>
    <name type="common">Patagonian moray cod</name>
    <dbReference type="NCBI Taxonomy" id="630683"/>
    <lineage>
        <taxon>Eukaryota</taxon>
        <taxon>Metazoa</taxon>
        <taxon>Chordata</taxon>
        <taxon>Craniata</taxon>
        <taxon>Vertebrata</taxon>
        <taxon>Euteleostomi</taxon>
        <taxon>Actinopterygii</taxon>
        <taxon>Neopterygii</taxon>
        <taxon>Teleostei</taxon>
        <taxon>Neoteleostei</taxon>
        <taxon>Acanthomorphata</taxon>
        <taxon>Zeiogadaria</taxon>
        <taxon>Gadariae</taxon>
        <taxon>Gadiformes</taxon>
        <taxon>Muraenolepidoidei</taxon>
        <taxon>Muraenolepididae</taxon>
        <taxon>Muraenolepis</taxon>
    </lineage>
</organism>
<keyword evidence="3" id="KW-1185">Reference proteome</keyword>
<feature type="region of interest" description="Disordered" evidence="1">
    <location>
        <begin position="30"/>
        <end position="86"/>
    </location>
</feature>
<dbReference type="AlphaFoldDB" id="A0A9Q0ISY1"/>
<reference evidence="2" key="1">
    <citation type="submission" date="2022-07" db="EMBL/GenBank/DDBJ databases">
        <title>Chromosome-level genome of Muraenolepis orangiensis.</title>
        <authorList>
            <person name="Kim J."/>
        </authorList>
    </citation>
    <scope>NUCLEOTIDE SEQUENCE</scope>
    <source>
        <strain evidence="2">KU_S4_2022</strain>
        <tissue evidence="2">Muscle</tissue>
    </source>
</reference>